<protein>
    <submittedName>
        <fullName evidence="2">Uncharacterized protein</fullName>
    </submittedName>
</protein>
<gene>
    <name evidence="2" type="ORF">C4B60_17805</name>
</gene>
<dbReference type="RefSeq" id="WP_104059379.1">
    <property type="nucleotide sequence ID" value="NZ_PREZ01000007.1"/>
</dbReference>
<reference evidence="2 3" key="1">
    <citation type="submission" date="2018-02" db="EMBL/GenBank/DDBJ databases">
        <title>Jeotgalibacillus proteolyticum sp. nov. a protease producing bacterium isolated from ocean sediments of Laizhou Bay.</title>
        <authorList>
            <person name="Li Y."/>
        </authorList>
    </citation>
    <scope>NUCLEOTIDE SEQUENCE [LARGE SCALE GENOMIC DNA]</scope>
    <source>
        <strain evidence="2 3">22-7</strain>
    </source>
</reference>
<name>A0A2S5G853_9BACL</name>
<accession>A0A2S5G853</accession>
<feature type="transmembrane region" description="Helical" evidence="1">
    <location>
        <begin position="12"/>
        <end position="35"/>
    </location>
</feature>
<keyword evidence="1" id="KW-0472">Membrane</keyword>
<evidence type="ECO:0000313" key="3">
    <source>
        <dbReference type="Proteomes" id="UP000239047"/>
    </source>
</evidence>
<dbReference type="EMBL" id="PREZ01000007">
    <property type="protein sequence ID" value="PPA69160.1"/>
    <property type="molecule type" value="Genomic_DNA"/>
</dbReference>
<keyword evidence="3" id="KW-1185">Reference proteome</keyword>
<keyword evidence="1" id="KW-1133">Transmembrane helix</keyword>
<keyword evidence="1" id="KW-0812">Transmembrane</keyword>
<organism evidence="2 3">
    <name type="scientific">Jeotgalibacillus proteolyticus</name>
    <dbReference type="NCBI Taxonomy" id="2082395"/>
    <lineage>
        <taxon>Bacteria</taxon>
        <taxon>Bacillati</taxon>
        <taxon>Bacillota</taxon>
        <taxon>Bacilli</taxon>
        <taxon>Bacillales</taxon>
        <taxon>Caryophanaceae</taxon>
        <taxon>Jeotgalibacillus</taxon>
    </lineage>
</organism>
<dbReference type="AlphaFoldDB" id="A0A2S5G853"/>
<dbReference type="Proteomes" id="UP000239047">
    <property type="component" value="Unassembled WGS sequence"/>
</dbReference>
<sequence>MQLNKQEREEGVRVSSLFICIFILFGEETVILGAIPGFTFEKRNPAAGMFVEMSAAICHQNVVIDWHQLSCSIE</sequence>
<proteinExistence type="predicted"/>
<evidence type="ECO:0000313" key="2">
    <source>
        <dbReference type="EMBL" id="PPA69160.1"/>
    </source>
</evidence>
<comment type="caution">
    <text evidence="2">The sequence shown here is derived from an EMBL/GenBank/DDBJ whole genome shotgun (WGS) entry which is preliminary data.</text>
</comment>
<evidence type="ECO:0000256" key="1">
    <source>
        <dbReference type="SAM" id="Phobius"/>
    </source>
</evidence>